<comment type="caution">
    <text evidence="1">The sequence shown here is derived from an EMBL/GenBank/DDBJ whole genome shotgun (WGS) entry which is preliminary data.</text>
</comment>
<name>A0A923NNH7_9FIRM</name>
<dbReference type="EMBL" id="JACRYT010000011">
    <property type="protein sequence ID" value="MBC6680224.1"/>
    <property type="molecule type" value="Genomic_DNA"/>
</dbReference>
<keyword evidence="2" id="KW-1185">Reference proteome</keyword>
<proteinExistence type="predicted"/>
<dbReference type="AlphaFoldDB" id="A0A923NNH7"/>
<accession>A0A923NNH7</accession>
<gene>
    <name evidence="1" type="ORF">H9L42_10300</name>
</gene>
<reference evidence="1" key="1">
    <citation type="submission" date="2020-08" db="EMBL/GenBank/DDBJ databases">
        <title>Genome public.</title>
        <authorList>
            <person name="Liu C."/>
            <person name="Sun Q."/>
        </authorList>
    </citation>
    <scope>NUCLEOTIDE SEQUENCE</scope>
    <source>
        <strain evidence="1">BX12</strain>
    </source>
</reference>
<evidence type="ECO:0000313" key="1">
    <source>
        <dbReference type="EMBL" id="MBC6680224.1"/>
    </source>
</evidence>
<organism evidence="1 2">
    <name type="scientific">Zhenpiania hominis</name>
    <dbReference type="NCBI Taxonomy" id="2763644"/>
    <lineage>
        <taxon>Bacteria</taxon>
        <taxon>Bacillati</taxon>
        <taxon>Bacillota</taxon>
        <taxon>Clostridia</taxon>
        <taxon>Peptostreptococcales</taxon>
        <taxon>Anaerovoracaceae</taxon>
        <taxon>Zhenpiania</taxon>
    </lineage>
</organism>
<dbReference type="Proteomes" id="UP000602647">
    <property type="component" value="Unassembled WGS sequence"/>
</dbReference>
<evidence type="ECO:0000313" key="2">
    <source>
        <dbReference type="Proteomes" id="UP000602647"/>
    </source>
</evidence>
<dbReference type="RefSeq" id="WP_187303327.1">
    <property type="nucleotide sequence ID" value="NZ_CBCTON010000056.1"/>
</dbReference>
<protein>
    <submittedName>
        <fullName evidence="1">Uncharacterized protein</fullName>
    </submittedName>
</protein>
<sequence length="48" mass="5361">MRCYDKKDGMDPSLLFFFLILVMIFCRPGIVGCGNDCCESTCEPACDC</sequence>